<dbReference type="Pfam" id="PF07690">
    <property type="entry name" value="MFS_1"/>
    <property type="match status" value="1"/>
</dbReference>
<comment type="subcellular location">
    <subcellularLocation>
        <location evidence="1">Membrane</location>
        <topology evidence="1">Multi-pass membrane protein</topology>
    </subcellularLocation>
</comment>
<feature type="transmembrane region" description="Helical" evidence="6">
    <location>
        <begin position="252"/>
        <end position="272"/>
    </location>
</feature>
<accession>A0A1H3Y0F8</accession>
<keyword evidence="3 6" id="KW-0812">Transmembrane</keyword>
<keyword evidence="2" id="KW-0813">Transport</keyword>
<feature type="transmembrane region" description="Helical" evidence="6">
    <location>
        <begin position="77"/>
        <end position="96"/>
    </location>
</feature>
<dbReference type="PROSITE" id="PS50850">
    <property type="entry name" value="MFS"/>
    <property type="match status" value="1"/>
</dbReference>
<evidence type="ECO:0000256" key="3">
    <source>
        <dbReference type="ARBA" id="ARBA00022692"/>
    </source>
</evidence>
<feature type="transmembrane region" description="Helical" evidence="6">
    <location>
        <begin position="102"/>
        <end position="120"/>
    </location>
</feature>
<dbReference type="STRING" id="1122198.SAMN02745729_101338"/>
<dbReference type="GO" id="GO:0022857">
    <property type="term" value="F:transmembrane transporter activity"/>
    <property type="evidence" value="ECO:0007669"/>
    <property type="project" value="InterPro"/>
</dbReference>
<evidence type="ECO:0000313" key="9">
    <source>
        <dbReference type="Proteomes" id="UP000242469"/>
    </source>
</evidence>
<dbReference type="RefSeq" id="WP_091822089.1">
    <property type="nucleotide sequence ID" value="NZ_FNRJ01000001.1"/>
</dbReference>
<feature type="transmembrane region" description="Helical" evidence="6">
    <location>
        <begin position="12"/>
        <end position="35"/>
    </location>
</feature>
<dbReference type="SUPFAM" id="SSF103473">
    <property type="entry name" value="MFS general substrate transporter"/>
    <property type="match status" value="1"/>
</dbReference>
<feature type="transmembrane region" description="Helical" evidence="6">
    <location>
        <begin position="141"/>
        <end position="162"/>
    </location>
</feature>
<dbReference type="AlphaFoldDB" id="A0A1H3Y0F8"/>
<dbReference type="GO" id="GO:0016020">
    <property type="term" value="C:membrane"/>
    <property type="evidence" value="ECO:0007669"/>
    <property type="project" value="UniProtKB-SubCell"/>
</dbReference>
<feature type="transmembrane region" description="Helical" evidence="6">
    <location>
        <begin position="376"/>
        <end position="396"/>
    </location>
</feature>
<feature type="transmembrane region" description="Helical" evidence="6">
    <location>
        <begin position="47"/>
        <end position="65"/>
    </location>
</feature>
<feature type="domain" description="Major facilitator superfamily (MFS) profile" evidence="7">
    <location>
        <begin position="7"/>
        <end position="399"/>
    </location>
</feature>
<dbReference type="InterPro" id="IPR036259">
    <property type="entry name" value="MFS_trans_sf"/>
</dbReference>
<dbReference type="InterPro" id="IPR011701">
    <property type="entry name" value="MFS"/>
</dbReference>
<keyword evidence="9" id="KW-1185">Reference proteome</keyword>
<evidence type="ECO:0000256" key="4">
    <source>
        <dbReference type="ARBA" id="ARBA00022989"/>
    </source>
</evidence>
<dbReference type="Gene3D" id="1.20.1250.20">
    <property type="entry name" value="MFS general substrate transporter like domains"/>
    <property type="match status" value="1"/>
</dbReference>
<evidence type="ECO:0000256" key="6">
    <source>
        <dbReference type="SAM" id="Phobius"/>
    </source>
</evidence>
<dbReference type="PANTHER" id="PTHR12778:SF10">
    <property type="entry name" value="MAJOR FACILITATOR SUPERFAMILY DOMAIN-CONTAINING PROTEIN 3"/>
    <property type="match status" value="1"/>
</dbReference>
<protein>
    <submittedName>
        <fullName evidence="8">Major Facilitator Superfamily protein</fullName>
    </submittedName>
</protein>
<gene>
    <name evidence="8" type="ORF">SAMN02745729_101338</name>
</gene>
<name>A0A1H3Y0F8_9GAMM</name>
<proteinExistence type="predicted"/>
<feature type="transmembrane region" description="Helical" evidence="6">
    <location>
        <begin position="168"/>
        <end position="188"/>
    </location>
</feature>
<organism evidence="8 9">
    <name type="scientific">Marinobacterium iners DSM 11526</name>
    <dbReference type="NCBI Taxonomy" id="1122198"/>
    <lineage>
        <taxon>Bacteria</taxon>
        <taxon>Pseudomonadati</taxon>
        <taxon>Pseudomonadota</taxon>
        <taxon>Gammaproteobacteria</taxon>
        <taxon>Oceanospirillales</taxon>
        <taxon>Oceanospirillaceae</taxon>
        <taxon>Marinobacterium</taxon>
    </lineage>
</organism>
<feature type="transmembrane region" description="Helical" evidence="6">
    <location>
        <begin position="222"/>
        <end position="240"/>
    </location>
</feature>
<feature type="transmembrane region" description="Helical" evidence="6">
    <location>
        <begin position="312"/>
        <end position="338"/>
    </location>
</feature>
<keyword evidence="5 6" id="KW-0472">Membrane</keyword>
<dbReference type="Proteomes" id="UP000242469">
    <property type="component" value="Unassembled WGS sequence"/>
</dbReference>
<dbReference type="PANTHER" id="PTHR12778">
    <property type="entry name" value="SOLUTE CARRIER FAMILY 33 ACETYL-COA TRANSPORTER -RELATED"/>
    <property type="match status" value="1"/>
</dbReference>
<dbReference type="EMBL" id="FNRJ01000001">
    <property type="protein sequence ID" value="SEA05215.1"/>
    <property type="molecule type" value="Genomic_DNA"/>
</dbReference>
<evidence type="ECO:0000256" key="5">
    <source>
        <dbReference type="ARBA" id="ARBA00023136"/>
    </source>
</evidence>
<sequence length="406" mass="44191">MRNTHYWPLQLMLGWLNFAFTAPIIYLYLGLPMIMRQYGWSGTEIGLFQLAGLPAVLKFLLATPVDRYRIGQHGYHNWSMILTLLYSSILVLLAFFDIQHTSWGILFTLALTASLIGTWADIPVNALAIEYLPESERIRAGAIRSAATSLGAIMGGGVMLLMQTRLGWAWPFATLAALLGSGVLLLALTRTYTPIQHAESSTPHAGLKEWLSYFSTPDFRRWALMILLYFPFIGAAWVYVKPLMLDQGFEADRIATVVGIGGGFVGALASLLGSRLTRRSGPVVALPVFAFLSLASVGSLLLVSTFQMSFPAFAAAALFTALAMGAASGLIFGLMMYYTRPGLTAVDYGIQSSLFAFARTLAPMASGIMIGNFGYGGMLLGLVICLSVVFVLAITYRKHIKEAIHT</sequence>
<reference evidence="9" key="1">
    <citation type="submission" date="2016-10" db="EMBL/GenBank/DDBJ databases">
        <authorList>
            <person name="Varghese N."/>
            <person name="Submissions S."/>
        </authorList>
    </citation>
    <scope>NUCLEOTIDE SEQUENCE [LARGE SCALE GENOMIC DNA]</scope>
    <source>
        <strain evidence="9">DSM 11526</strain>
    </source>
</reference>
<dbReference type="OrthoDB" id="6103975at2"/>
<evidence type="ECO:0000256" key="1">
    <source>
        <dbReference type="ARBA" id="ARBA00004141"/>
    </source>
</evidence>
<evidence type="ECO:0000259" key="7">
    <source>
        <dbReference type="PROSITE" id="PS50850"/>
    </source>
</evidence>
<dbReference type="InterPro" id="IPR004752">
    <property type="entry name" value="AmpG_permease/AT-1"/>
</dbReference>
<keyword evidence="4 6" id="KW-1133">Transmembrane helix</keyword>
<feature type="transmembrane region" description="Helical" evidence="6">
    <location>
        <begin position="284"/>
        <end position="306"/>
    </location>
</feature>
<evidence type="ECO:0000313" key="8">
    <source>
        <dbReference type="EMBL" id="SEA05215.1"/>
    </source>
</evidence>
<evidence type="ECO:0000256" key="2">
    <source>
        <dbReference type="ARBA" id="ARBA00022448"/>
    </source>
</evidence>
<feature type="transmembrane region" description="Helical" evidence="6">
    <location>
        <begin position="350"/>
        <end position="370"/>
    </location>
</feature>
<dbReference type="InterPro" id="IPR020846">
    <property type="entry name" value="MFS_dom"/>
</dbReference>